<dbReference type="InterPro" id="IPR010766">
    <property type="entry name" value="DRTGG"/>
</dbReference>
<reference evidence="2" key="1">
    <citation type="submission" date="2020-10" db="EMBL/GenBank/DDBJ databases">
        <authorList>
            <person name="Gilroy R."/>
        </authorList>
    </citation>
    <scope>NUCLEOTIDE SEQUENCE</scope>
    <source>
        <strain evidence="2">CHK199-13235</strain>
    </source>
</reference>
<dbReference type="InterPro" id="IPR028979">
    <property type="entry name" value="Ser_kin/Pase_Hpr-like_N_sf"/>
</dbReference>
<comment type="caution">
    <text evidence="2">The sequence shown here is derived from an EMBL/GenBank/DDBJ whole genome shotgun (WGS) entry which is preliminary data.</text>
</comment>
<name>A0A9D1FM30_9FIRM</name>
<evidence type="ECO:0000259" key="1">
    <source>
        <dbReference type="Pfam" id="PF07085"/>
    </source>
</evidence>
<evidence type="ECO:0000313" key="2">
    <source>
        <dbReference type="EMBL" id="HIS76366.1"/>
    </source>
</evidence>
<gene>
    <name evidence="2" type="ORF">IAB51_06075</name>
</gene>
<organism evidence="2 3">
    <name type="scientific">Candidatus Merdivicinus excrementipullorum</name>
    <dbReference type="NCBI Taxonomy" id="2840867"/>
    <lineage>
        <taxon>Bacteria</taxon>
        <taxon>Bacillati</taxon>
        <taxon>Bacillota</taxon>
        <taxon>Clostridia</taxon>
        <taxon>Eubacteriales</taxon>
        <taxon>Oscillospiraceae</taxon>
        <taxon>Oscillospiraceae incertae sedis</taxon>
        <taxon>Candidatus Merdivicinus</taxon>
    </lineage>
</organism>
<reference evidence="2" key="2">
    <citation type="journal article" date="2021" name="PeerJ">
        <title>Extensive microbial diversity within the chicken gut microbiome revealed by metagenomics and culture.</title>
        <authorList>
            <person name="Gilroy R."/>
            <person name="Ravi A."/>
            <person name="Getino M."/>
            <person name="Pursley I."/>
            <person name="Horton D.L."/>
            <person name="Alikhan N.F."/>
            <person name="Baker D."/>
            <person name="Gharbi K."/>
            <person name="Hall N."/>
            <person name="Watson M."/>
            <person name="Adriaenssens E.M."/>
            <person name="Foster-Nyarko E."/>
            <person name="Jarju S."/>
            <person name="Secka A."/>
            <person name="Antonio M."/>
            <person name="Oren A."/>
            <person name="Chaudhuri R.R."/>
            <person name="La Ragione R."/>
            <person name="Hildebrand F."/>
            <person name="Pallen M.J."/>
        </authorList>
    </citation>
    <scope>NUCLEOTIDE SEQUENCE</scope>
    <source>
        <strain evidence="2">CHK199-13235</strain>
    </source>
</reference>
<dbReference type="Proteomes" id="UP000824002">
    <property type="component" value="Unassembled WGS sequence"/>
</dbReference>
<dbReference type="Pfam" id="PF07085">
    <property type="entry name" value="DRTGG"/>
    <property type="match status" value="1"/>
</dbReference>
<protein>
    <recommendedName>
        <fullName evidence="1">DRTGG domain-containing protein</fullName>
    </recommendedName>
</protein>
<dbReference type="SUPFAM" id="SSF75138">
    <property type="entry name" value="HprK N-terminal domain-like"/>
    <property type="match status" value="1"/>
</dbReference>
<feature type="domain" description="DRTGG" evidence="1">
    <location>
        <begin position="37"/>
        <end position="105"/>
    </location>
</feature>
<dbReference type="AlphaFoldDB" id="A0A9D1FM30"/>
<proteinExistence type="predicted"/>
<dbReference type="Gene3D" id="3.40.1390.20">
    <property type="entry name" value="HprK N-terminal domain-like"/>
    <property type="match status" value="1"/>
</dbReference>
<evidence type="ECO:0000313" key="3">
    <source>
        <dbReference type="Proteomes" id="UP000824002"/>
    </source>
</evidence>
<accession>A0A9D1FM30</accession>
<dbReference type="EMBL" id="DVJP01000039">
    <property type="protein sequence ID" value="HIS76366.1"/>
    <property type="molecule type" value="Genomic_DNA"/>
</dbReference>
<sequence>MTPIEFAQKYGFSVVNEGSGGCRDIEGAYCCDLLSLVMGRAKENDAFVTVMANVNTIAVAVLADVACVILCEGIHFDEACIARANQQEVCVLETEESAFSVALKLGKELKLC</sequence>